<evidence type="ECO:0000313" key="4">
    <source>
        <dbReference type="Proteomes" id="UP001239462"/>
    </source>
</evidence>
<sequence length="558" mass="64050">MFQIEHLPHAPELFFGLSAGYDRRDLKRAYGKAIRQYSPEDYPREFQLIREAYERLERELRDNRDQARSDEADQAWIPGNHPVEKNDTASGRPSSVDTGATSSDHSRRPDFSPSLQHLALADPAGTYRRLTEQATRSPQEYYVAAVLSDVIGDGRSAEYFNQILAGLSRHPSDAGLLALAKEYLRHEVDDADVVPVLERVVSNLRTPLFFPLTETLWTRLINTAPFEQWSELLKRCESEVRQVDPTQRSAFYVRLMKVAVWKAPIDWSHGQLEQLESHSVTLDEFSQFELEYLGHLHDLLRKHPDRDRLPPVKQKLLEAYKLHCQSDDPQSMRALIEHLARLSRDAAGFQKAFPVGTDHDDNSWVIATQLMINQVSGQSLPNASNDTDEMLSAVGKLLRDLAPTNQAVLEGQDKANSRFRTLPLVVWMVLGCVLGTPIIILPIALVVDPVGAILTMAMIVFLFVGLFISYFRWLYPKHLQKRQEHYAWRWLMHGYQRHWRRRLFRYSQSNNLRIGDMFRFLIEATEGTKWQPLGETLQYFGSQDAGLIIFVSIRSVTS</sequence>
<proteinExistence type="predicted"/>
<name>A0ABT7PD87_9BACT</name>
<dbReference type="SUPFAM" id="SSF46565">
    <property type="entry name" value="Chaperone J-domain"/>
    <property type="match status" value="1"/>
</dbReference>
<reference evidence="3 4" key="1">
    <citation type="submission" date="2023-06" db="EMBL/GenBank/DDBJ databases">
        <title>Roseiconus lacunae JC819 isolated from Gulf of Mannar region, Tamil Nadu.</title>
        <authorList>
            <person name="Pk S."/>
            <person name="Ch S."/>
            <person name="Ch V.R."/>
        </authorList>
    </citation>
    <scope>NUCLEOTIDE SEQUENCE [LARGE SCALE GENOMIC DNA]</scope>
    <source>
        <strain evidence="3 4">JC819</strain>
    </source>
</reference>
<dbReference type="InterPro" id="IPR036869">
    <property type="entry name" value="J_dom_sf"/>
</dbReference>
<feature type="compositionally biased region" description="Basic and acidic residues" evidence="1">
    <location>
        <begin position="61"/>
        <end position="71"/>
    </location>
</feature>
<evidence type="ECO:0000313" key="3">
    <source>
        <dbReference type="EMBL" id="MDM4014318.1"/>
    </source>
</evidence>
<feature type="region of interest" description="Disordered" evidence="1">
    <location>
        <begin position="61"/>
        <end position="115"/>
    </location>
</feature>
<feature type="compositionally biased region" description="Polar residues" evidence="1">
    <location>
        <begin position="88"/>
        <end position="103"/>
    </location>
</feature>
<accession>A0ABT7PD87</accession>
<keyword evidence="4" id="KW-1185">Reference proteome</keyword>
<comment type="caution">
    <text evidence="3">The sequence shown here is derived from an EMBL/GenBank/DDBJ whole genome shotgun (WGS) entry which is preliminary data.</text>
</comment>
<feature type="transmembrane region" description="Helical" evidence="2">
    <location>
        <begin position="453"/>
        <end position="475"/>
    </location>
</feature>
<organism evidence="3 4">
    <name type="scientific">Roseiconus lacunae</name>
    <dbReference type="NCBI Taxonomy" id="2605694"/>
    <lineage>
        <taxon>Bacteria</taxon>
        <taxon>Pseudomonadati</taxon>
        <taxon>Planctomycetota</taxon>
        <taxon>Planctomycetia</taxon>
        <taxon>Pirellulales</taxon>
        <taxon>Pirellulaceae</taxon>
        <taxon>Roseiconus</taxon>
    </lineage>
</organism>
<feature type="transmembrane region" description="Helical" evidence="2">
    <location>
        <begin position="424"/>
        <end position="447"/>
    </location>
</feature>
<keyword evidence="2" id="KW-0472">Membrane</keyword>
<evidence type="ECO:0000256" key="1">
    <source>
        <dbReference type="SAM" id="MobiDB-lite"/>
    </source>
</evidence>
<evidence type="ECO:0000256" key="2">
    <source>
        <dbReference type="SAM" id="Phobius"/>
    </source>
</evidence>
<dbReference type="Proteomes" id="UP001239462">
    <property type="component" value="Unassembled WGS sequence"/>
</dbReference>
<dbReference type="RefSeq" id="WP_289162103.1">
    <property type="nucleotide sequence ID" value="NZ_JASZZN010000002.1"/>
</dbReference>
<protein>
    <submittedName>
        <fullName evidence="3">J domain-containing protein</fullName>
    </submittedName>
</protein>
<gene>
    <name evidence="3" type="ORF">QTN89_02670</name>
</gene>
<keyword evidence="2" id="KW-1133">Transmembrane helix</keyword>
<keyword evidence="2" id="KW-0812">Transmembrane</keyword>
<dbReference type="EMBL" id="JASZZN010000002">
    <property type="protein sequence ID" value="MDM4014318.1"/>
    <property type="molecule type" value="Genomic_DNA"/>
</dbReference>